<evidence type="ECO:0000256" key="3">
    <source>
        <dbReference type="ARBA" id="ARBA00023163"/>
    </source>
</evidence>
<name>A0A090S1X1_9VIBR</name>
<dbReference type="Pfam" id="PF00455">
    <property type="entry name" value="DeoRC"/>
    <property type="match status" value="1"/>
</dbReference>
<evidence type="ECO:0000313" key="6">
    <source>
        <dbReference type="Proteomes" id="UP000029228"/>
    </source>
</evidence>
<dbReference type="PANTHER" id="PTHR30363">
    <property type="entry name" value="HTH-TYPE TRANSCRIPTIONAL REGULATOR SRLR-RELATED"/>
    <property type="match status" value="1"/>
</dbReference>
<keyword evidence="6" id="KW-1185">Reference proteome</keyword>
<keyword evidence="2" id="KW-0238">DNA-binding</keyword>
<organism evidence="5 6">
    <name type="scientific">Vibrio maritimus</name>
    <dbReference type="NCBI Taxonomy" id="990268"/>
    <lineage>
        <taxon>Bacteria</taxon>
        <taxon>Pseudomonadati</taxon>
        <taxon>Pseudomonadota</taxon>
        <taxon>Gammaproteobacteria</taxon>
        <taxon>Vibrionales</taxon>
        <taxon>Vibrionaceae</taxon>
        <taxon>Vibrio</taxon>
    </lineage>
</organism>
<dbReference type="SUPFAM" id="SSF46785">
    <property type="entry name" value="Winged helix' DNA-binding domain"/>
    <property type="match status" value="1"/>
</dbReference>
<dbReference type="PANTHER" id="PTHR30363:SF44">
    <property type="entry name" value="AGA OPERON TRANSCRIPTIONAL REPRESSOR-RELATED"/>
    <property type="match status" value="1"/>
</dbReference>
<dbReference type="SUPFAM" id="SSF100950">
    <property type="entry name" value="NagB/RpiA/CoA transferase-like"/>
    <property type="match status" value="1"/>
</dbReference>
<dbReference type="EMBL" id="BBMR01000006">
    <property type="protein sequence ID" value="GAL20813.1"/>
    <property type="molecule type" value="Genomic_DNA"/>
</dbReference>
<dbReference type="GO" id="GO:0003700">
    <property type="term" value="F:DNA-binding transcription factor activity"/>
    <property type="evidence" value="ECO:0007669"/>
    <property type="project" value="InterPro"/>
</dbReference>
<dbReference type="STRING" id="990268.JCM19235_3815"/>
<dbReference type="InterPro" id="IPR037171">
    <property type="entry name" value="NagB/RpiA_transferase-like"/>
</dbReference>
<reference evidence="5 6" key="1">
    <citation type="submission" date="2014-09" db="EMBL/GenBank/DDBJ databases">
        <title>Vibrio maritimus JCM 19235. (C45) whole genome shotgun sequence.</title>
        <authorList>
            <person name="Sawabe T."/>
            <person name="Meirelles P."/>
            <person name="Nakanishi M."/>
            <person name="Sayaka M."/>
            <person name="Hattori M."/>
            <person name="Ohkuma M."/>
        </authorList>
    </citation>
    <scope>NUCLEOTIDE SEQUENCE [LARGE SCALE GENOMIC DNA]</scope>
    <source>
        <strain evidence="6">JCM19235</strain>
    </source>
</reference>
<keyword evidence="3" id="KW-0804">Transcription</keyword>
<evidence type="ECO:0000313" key="5">
    <source>
        <dbReference type="EMBL" id="GAL20813.1"/>
    </source>
</evidence>
<dbReference type="Pfam" id="PF08220">
    <property type="entry name" value="HTH_DeoR"/>
    <property type="match status" value="1"/>
</dbReference>
<proteinExistence type="predicted"/>
<dbReference type="SMART" id="SM01134">
    <property type="entry name" value="DeoRC"/>
    <property type="match status" value="1"/>
</dbReference>
<evidence type="ECO:0000256" key="2">
    <source>
        <dbReference type="ARBA" id="ARBA00023125"/>
    </source>
</evidence>
<evidence type="ECO:0000259" key="4">
    <source>
        <dbReference type="PROSITE" id="PS51000"/>
    </source>
</evidence>
<keyword evidence="1" id="KW-0805">Transcription regulation</keyword>
<evidence type="ECO:0000256" key="1">
    <source>
        <dbReference type="ARBA" id="ARBA00023015"/>
    </source>
</evidence>
<dbReference type="OrthoDB" id="5685843at2"/>
<dbReference type="InterPro" id="IPR036388">
    <property type="entry name" value="WH-like_DNA-bd_sf"/>
</dbReference>
<dbReference type="Gene3D" id="3.40.50.1360">
    <property type="match status" value="1"/>
</dbReference>
<dbReference type="InterPro" id="IPR001034">
    <property type="entry name" value="DeoR_HTH"/>
</dbReference>
<dbReference type="InterPro" id="IPR014036">
    <property type="entry name" value="DeoR-like_C"/>
</dbReference>
<accession>A0A090S1X1</accession>
<dbReference type="AlphaFoldDB" id="A0A090S1X1"/>
<dbReference type="InterPro" id="IPR050313">
    <property type="entry name" value="Carb_Metab_HTH_regulators"/>
</dbReference>
<protein>
    <submittedName>
        <fullName evidence="5">Transcriptional regulator of glmS gene DeoR family</fullName>
    </submittedName>
</protein>
<dbReference type="GO" id="GO:0003677">
    <property type="term" value="F:DNA binding"/>
    <property type="evidence" value="ECO:0007669"/>
    <property type="project" value="UniProtKB-KW"/>
</dbReference>
<dbReference type="SMART" id="SM00420">
    <property type="entry name" value="HTH_DEOR"/>
    <property type="match status" value="1"/>
</dbReference>
<sequence>MNVTLRRKKILDLLCAQGTVEVKALAKELNTSHVTVRNDLTSLEKEGKLERFFGGAALPTLMRMPAASQGGLDRELAVNQRYQINDEAKRKIAAKAAEMVASNSTIIIDSGSTTHLLAQALADSGNVTVITNNLAAASTLAGIGSVTLAISGGVYRNVSQSIHGHKAEEFFDGVYADIAFIGADGLDPEKGVTTFNEGYNVTQMMAKCAKTVVILADSSKLSRSGFNQVLLPEQLDMLITDTGISNDDMKHFRAQGIHVIAV</sequence>
<feature type="domain" description="HTH deoR-type" evidence="4">
    <location>
        <begin position="3"/>
        <end position="58"/>
    </location>
</feature>
<dbReference type="Gene3D" id="1.10.10.10">
    <property type="entry name" value="Winged helix-like DNA-binding domain superfamily/Winged helix DNA-binding domain"/>
    <property type="match status" value="1"/>
</dbReference>
<comment type="caution">
    <text evidence="5">The sequence shown here is derived from an EMBL/GenBank/DDBJ whole genome shotgun (WGS) entry which is preliminary data.</text>
</comment>
<dbReference type="PROSITE" id="PS51000">
    <property type="entry name" value="HTH_DEOR_2"/>
    <property type="match status" value="1"/>
</dbReference>
<gene>
    <name evidence="5" type="ORF">JCM19235_3815</name>
</gene>
<dbReference type="InterPro" id="IPR018356">
    <property type="entry name" value="Tscrpt_reg_HTH_DeoR_CS"/>
</dbReference>
<dbReference type="InterPro" id="IPR036390">
    <property type="entry name" value="WH_DNA-bd_sf"/>
</dbReference>
<dbReference type="Proteomes" id="UP000029228">
    <property type="component" value="Unassembled WGS sequence"/>
</dbReference>
<dbReference type="PROSITE" id="PS00894">
    <property type="entry name" value="HTH_DEOR_1"/>
    <property type="match status" value="1"/>
</dbReference>